<reference evidence="3" key="1">
    <citation type="journal article" date="2021" name="Proc. Natl. Acad. Sci. U.S.A.">
        <title>A Catalog of Tens of Thousands of Viruses from Human Metagenomes Reveals Hidden Associations with Chronic Diseases.</title>
        <authorList>
            <person name="Tisza M.J."/>
            <person name="Buck C.B."/>
        </authorList>
    </citation>
    <scope>NUCLEOTIDE SEQUENCE</scope>
    <source>
        <strain evidence="3">Ctq9w2</strain>
    </source>
</reference>
<dbReference type="InterPro" id="IPR038765">
    <property type="entry name" value="Papain-like_cys_pep_sf"/>
</dbReference>
<dbReference type="Gene3D" id="3.90.1720.10">
    <property type="entry name" value="endopeptidase domain like (from Nostoc punctiforme)"/>
    <property type="match status" value="1"/>
</dbReference>
<evidence type="ECO:0000259" key="2">
    <source>
        <dbReference type="Pfam" id="PF05257"/>
    </source>
</evidence>
<sequence>MIFVMVPILPAEAAGLEDTERVEILELVESYMDSRETAVMTGDTESLRTVAVNGIVNDENAHRITLSENNVSVSDMSFQISGIDIEDTITFVTLYESMEYVDDGVVKTADIEHNLTIMYDEAYDVAKVVSDSYRETVSGFQSCSYVSEEIQAVSEALYSLNSINTDYCAEIVRVAESQVGYKEKASNSDLDSFTANAGSANYTKYGQWYGLNPAAWCAIFVSWCASEAGVSTSVIPKYSSCSTGMKNFKDMDCFYYSSAYNGSYTPEVGDIFFTGTSTTSSSHTGIVVEVSSTQITVVDGNWSDKVSRHTYNLTDSSLIGFASPIY</sequence>
<proteinExistence type="predicted"/>
<protein>
    <submittedName>
        <fullName evidence="3">Transcriptional regulator</fullName>
    </submittedName>
</protein>
<evidence type="ECO:0000313" key="3">
    <source>
        <dbReference type="EMBL" id="DAE11301.1"/>
    </source>
</evidence>
<dbReference type="EMBL" id="BK015530">
    <property type="protein sequence ID" value="DAE11301.1"/>
    <property type="molecule type" value="Genomic_DNA"/>
</dbReference>
<accession>A0A8S5PY01</accession>
<dbReference type="GO" id="GO:0001897">
    <property type="term" value="P:symbiont-mediated cytolysis of host cell"/>
    <property type="evidence" value="ECO:0007669"/>
    <property type="project" value="UniProtKB-ARBA"/>
</dbReference>
<dbReference type="Pfam" id="PF05257">
    <property type="entry name" value="CHAP"/>
    <property type="match status" value="1"/>
</dbReference>
<evidence type="ECO:0000256" key="1">
    <source>
        <dbReference type="ARBA" id="ARBA00022529"/>
    </source>
</evidence>
<name>A0A8S5PY01_9CAUD</name>
<keyword evidence="1" id="KW-0929">Antimicrobial</keyword>
<feature type="domain" description="Peptidase C51" evidence="2">
    <location>
        <begin position="213"/>
        <end position="301"/>
    </location>
</feature>
<organism evidence="3">
    <name type="scientific">Myoviridae sp. ctq9w2</name>
    <dbReference type="NCBI Taxonomy" id="2825177"/>
    <lineage>
        <taxon>Viruses</taxon>
        <taxon>Duplodnaviria</taxon>
        <taxon>Heunggongvirae</taxon>
        <taxon>Uroviricota</taxon>
        <taxon>Caudoviricetes</taxon>
    </lineage>
</organism>
<dbReference type="InterPro" id="IPR007921">
    <property type="entry name" value="CHAP_dom"/>
</dbReference>
<dbReference type="SUPFAM" id="SSF54001">
    <property type="entry name" value="Cysteine proteinases"/>
    <property type="match status" value="1"/>
</dbReference>